<feature type="transmembrane region" description="Helical" evidence="1">
    <location>
        <begin position="5"/>
        <end position="23"/>
    </location>
</feature>
<feature type="transmembrane region" description="Helical" evidence="1">
    <location>
        <begin position="115"/>
        <end position="134"/>
    </location>
</feature>
<feature type="transmembrane region" description="Helical" evidence="1">
    <location>
        <begin position="55"/>
        <end position="75"/>
    </location>
</feature>
<feature type="transmembrane region" description="Helical" evidence="1">
    <location>
        <begin position="29"/>
        <end position="48"/>
    </location>
</feature>
<evidence type="ECO:0000313" key="2">
    <source>
        <dbReference type="EMBL" id="GFH56925.1"/>
    </source>
</evidence>
<dbReference type="Proteomes" id="UP001054902">
    <property type="component" value="Unassembled WGS sequence"/>
</dbReference>
<protein>
    <submittedName>
        <fullName evidence="2">Uncharacterized protein</fullName>
    </submittedName>
</protein>
<keyword evidence="1" id="KW-0812">Transmembrane</keyword>
<evidence type="ECO:0000313" key="3">
    <source>
        <dbReference type="Proteomes" id="UP001054902"/>
    </source>
</evidence>
<keyword evidence="1" id="KW-1133">Transmembrane helix</keyword>
<sequence>MCAEYSLGIILLWIAAVMEIEMADVHTNVAAALWIVGGIAIMIGQMYLCKTLSMWFAYIPAIIASLLFAIARGILGIDHITKELTITKVFVYEDFIRYKEAQYTAQEFSDLQAKLMISGSVLYIIHAFLFYTAVNGKINSMHESMQTEETSVHRNIRSSLRNKAAPHKTSSYLDLGDQLK</sequence>
<dbReference type="AlphaFoldDB" id="A0AAD3D548"/>
<name>A0AAD3D548_9STRA</name>
<organism evidence="2 3">
    <name type="scientific">Chaetoceros tenuissimus</name>
    <dbReference type="NCBI Taxonomy" id="426638"/>
    <lineage>
        <taxon>Eukaryota</taxon>
        <taxon>Sar</taxon>
        <taxon>Stramenopiles</taxon>
        <taxon>Ochrophyta</taxon>
        <taxon>Bacillariophyta</taxon>
        <taxon>Coscinodiscophyceae</taxon>
        <taxon>Chaetocerotophycidae</taxon>
        <taxon>Chaetocerotales</taxon>
        <taxon>Chaetocerotaceae</taxon>
        <taxon>Chaetoceros</taxon>
    </lineage>
</organism>
<gene>
    <name evidence="2" type="ORF">CTEN210_13401</name>
</gene>
<keyword evidence="3" id="KW-1185">Reference proteome</keyword>
<proteinExistence type="predicted"/>
<evidence type="ECO:0000256" key="1">
    <source>
        <dbReference type="SAM" id="Phobius"/>
    </source>
</evidence>
<comment type="caution">
    <text evidence="2">The sequence shown here is derived from an EMBL/GenBank/DDBJ whole genome shotgun (WGS) entry which is preliminary data.</text>
</comment>
<accession>A0AAD3D548</accession>
<reference evidence="2 3" key="1">
    <citation type="journal article" date="2021" name="Sci. Rep.">
        <title>The genome of the diatom Chaetoceros tenuissimus carries an ancient integrated fragment of an extant virus.</title>
        <authorList>
            <person name="Hongo Y."/>
            <person name="Kimura K."/>
            <person name="Takaki Y."/>
            <person name="Yoshida Y."/>
            <person name="Baba S."/>
            <person name="Kobayashi G."/>
            <person name="Nagasaki K."/>
            <person name="Hano T."/>
            <person name="Tomaru Y."/>
        </authorList>
    </citation>
    <scope>NUCLEOTIDE SEQUENCE [LARGE SCALE GENOMIC DNA]</scope>
    <source>
        <strain evidence="2 3">NIES-3715</strain>
    </source>
</reference>
<keyword evidence="1" id="KW-0472">Membrane</keyword>
<dbReference type="EMBL" id="BLLK01000057">
    <property type="protein sequence ID" value="GFH56925.1"/>
    <property type="molecule type" value="Genomic_DNA"/>
</dbReference>